<evidence type="ECO:0000259" key="6">
    <source>
        <dbReference type="Pfam" id="PF00441"/>
    </source>
</evidence>
<dbReference type="EMBL" id="JGYG01000008">
    <property type="protein sequence ID" value="KFI28404.1"/>
    <property type="molecule type" value="Genomic_DNA"/>
</dbReference>
<evidence type="ECO:0000256" key="3">
    <source>
        <dbReference type="ARBA" id="ARBA00022630"/>
    </source>
</evidence>
<comment type="caution">
    <text evidence="9">The sequence shown here is derived from an EMBL/GenBank/DDBJ whole genome shotgun (WGS) entry which is preliminary data.</text>
</comment>
<feature type="domain" description="Acyl-CoA dehydrogenase/oxidase C-terminal" evidence="6">
    <location>
        <begin position="285"/>
        <end position="451"/>
    </location>
</feature>
<dbReference type="SUPFAM" id="SSF56645">
    <property type="entry name" value="Acyl-CoA dehydrogenase NM domain-like"/>
    <property type="match status" value="1"/>
</dbReference>
<evidence type="ECO:0000256" key="1">
    <source>
        <dbReference type="ARBA" id="ARBA00001974"/>
    </source>
</evidence>
<keyword evidence="3 5" id="KW-0285">Flavoprotein</keyword>
<comment type="similarity">
    <text evidence="2 5">Belongs to the acyl-CoA dehydrogenase family.</text>
</comment>
<name>A0A086Y2A4_9RHOB</name>
<keyword evidence="10" id="KW-1185">Reference proteome</keyword>
<dbReference type="InterPro" id="IPR036250">
    <property type="entry name" value="AcylCo_DH-like_C"/>
</dbReference>
<dbReference type="InterPro" id="IPR052166">
    <property type="entry name" value="Diverse_Acyl-CoA_DH"/>
</dbReference>
<dbReference type="Proteomes" id="UP000028826">
    <property type="component" value="Unassembled WGS sequence"/>
</dbReference>
<dbReference type="Pfam" id="PF02770">
    <property type="entry name" value="Acyl-CoA_dh_M"/>
    <property type="match status" value="1"/>
</dbReference>
<dbReference type="InterPro" id="IPR006091">
    <property type="entry name" value="Acyl-CoA_Oxase/DH_mid-dom"/>
</dbReference>
<dbReference type="InterPro" id="IPR025878">
    <property type="entry name" value="Acyl-CoA_dh-like_C_dom"/>
</dbReference>
<keyword evidence="4 5" id="KW-0274">FAD</keyword>
<evidence type="ECO:0000313" key="9">
    <source>
        <dbReference type="EMBL" id="KFI28404.1"/>
    </source>
</evidence>
<dbReference type="OrthoDB" id="9807883at2"/>
<dbReference type="eggNOG" id="COG1960">
    <property type="taxonomic scope" value="Bacteria"/>
</dbReference>
<dbReference type="PANTHER" id="PTHR42803">
    <property type="entry name" value="ACYL-COA DEHYDROGENASE"/>
    <property type="match status" value="1"/>
</dbReference>
<dbReference type="Gene3D" id="1.10.540.10">
    <property type="entry name" value="Acyl-CoA dehydrogenase/oxidase, N-terminal domain"/>
    <property type="match status" value="1"/>
</dbReference>
<dbReference type="InterPro" id="IPR046373">
    <property type="entry name" value="Acyl-CoA_Oxase/DH_mid-dom_sf"/>
</dbReference>
<proteinExistence type="inferred from homology"/>
<dbReference type="SUPFAM" id="SSF47203">
    <property type="entry name" value="Acyl-CoA dehydrogenase C-terminal domain-like"/>
    <property type="match status" value="1"/>
</dbReference>
<sequence>MAVISRSDIDFLLHDWLDAGRLAQLPRFAGQDREDWGRYLDLAHAMAEREFLPCWKTSDRQEPWMENGEVRVEPALAAAVRLWLEAGLHLADVAPEEGGMGLPFTVATAGMAGLMAANVAGSAFVMLSCANARLICAFGTPAQVAAFARPQHAGRALGTMCLSEPEAGSSLGDITTRARAAGRDDLGARYRISGAKMWISAGDQDITGQIVHLVLAKVVREDGTLPEGSRGISLFMVPKILPDGSRNDISVTGLNHKMGYRGTPNCAMAFGEREGATGWLVGQEGQGLAQMFQMMNEARINVGLSGAAMACRGHFLSTAYACERRQGRAQGRKGQGRPVPIVAHPDIRRMLLAQRAIAEGALALCLKSAMLADLSHAAQTQAERDSAAEMLALLTPVTKSWPSEQGLAALSMGIQIHGGYGYTRDFDLEQLYRDSRLNPIHEGTTGIQALDLLGRKVLGDGGAAFGRFLALVRREAKGEGFAEEAATLSRTADALEELVARLAGWPAERALGNATGFLEAFGHFVLGWVWLSMARAAARTGPAALAEAKGWTCRYFFAAEMPRIPAMMALLTGAPDLTSAAPETLFAG</sequence>
<dbReference type="InterPro" id="IPR037069">
    <property type="entry name" value="AcylCoA_DH/ox_N_sf"/>
</dbReference>
<keyword evidence="5" id="KW-0560">Oxidoreductase</keyword>
<feature type="domain" description="Acetyl-CoA dehydrogenase-like C-terminal" evidence="8">
    <location>
        <begin position="468"/>
        <end position="576"/>
    </location>
</feature>
<dbReference type="InterPro" id="IPR009075">
    <property type="entry name" value="AcylCo_DH/oxidase_C"/>
</dbReference>
<gene>
    <name evidence="9" type="ORF">CN97_19265</name>
</gene>
<dbReference type="STRING" id="195105.CN97_19265"/>
<dbReference type="Gene3D" id="2.40.110.10">
    <property type="entry name" value="Butyryl-CoA Dehydrogenase, subunit A, domain 2"/>
    <property type="match status" value="1"/>
</dbReference>
<accession>A0A086Y2A4</accession>
<evidence type="ECO:0000259" key="7">
    <source>
        <dbReference type="Pfam" id="PF02770"/>
    </source>
</evidence>
<dbReference type="InterPro" id="IPR009100">
    <property type="entry name" value="AcylCoA_DH/oxidase_NM_dom_sf"/>
</dbReference>
<dbReference type="RefSeq" id="WP_035712130.1">
    <property type="nucleotide sequence ID" value="NZ_CAMIFG010000060.1"/>
</dbReference>
<organism evidence="9 10">
    <name type="scientific">Haematobacter massiliensis</name>
    <dbReference type="NCBI Taxonomy" id="195105"/>
    <lineage>
        <taxon>Bacteria</taxon>
        <taxon>Pseudomonadati</taxon>
        <taxon>Pseudomonadota</taxon>
        <taxon>Alphaproteobacteria</taxon>
        <taxon>Rhodobacterales</taxon>
        <taxon>Paracoccaceae</taxon>
        <taxon>Haematobacter</taxon>
    </lineage>
</organism>
<comment type="cofactor">
    <cofactor evidence="1 5">
        <name>FAD</name>
        <dbReference type="ChEBI" id="CHEBI:57692"/>
    </cofactor>
</comment>
<evidence type="ECO:0000313" key="10">
    <source>
        <dbReference type="Proteomes" id="UP000028826"/>
    </source>
</evidence>
<protein>
    <submittedName>
        <fullName evidence="9">Acyl-CoA dehydrogenase</fullName>
    </submittedName>
</protein>
<dbReference type="GO" id="GO:0050660">
    <property type="term" value="F:flavin adenine dinucleotide binding"/>
    <property type="evidence" value="ECO:0007669"/>
    <property type="project" value="InterPro"/>
</dbReference>
<feature type="domain" description="Acyl-CoA oxidase/dehydrogenase middle" evidence="7">
    <location>
        <begin position="160"/>
        <end position="270"/>
    </location>
</feature>
<dbReference type="GO" id="GO:0016627">
    <property type="term" value="F:oxidoreductase activity, acting on the CH-CH group of donors"/>
    <property type="evidence" value="ECO:0007669"/>
    <property type="project" value="InterPro"/>
</dbReference>
<dbReference type="AlphaFoldDB" id="A0A086Y2A4"/>
<evidence type="ECO:0000256" key="2">
    <source>
        <dbReference type="ARBA" id="ARBA00009347"/>
    </source>
</evidence>
<evidence type="ECO:0000256" key="4">
    <source>
        <dbReference type="ARBA" id="ARBA00022827"/>
    </source>
</evidence>
<dbReference type="PANTHER" id="PTHR42803:SF3">
    <property type="entry name" value="ACYL-COA DEHYDROGENASE-RELATED"/>
    <property type="match status" value="1"/>
</dbReference>
<evidence type="ECO:0000259" key="8">
    <source>
        <dbReference type="Pfam" id="PF12806"/>
    </source>
</evidence>
<dbReference type="Pfam" id="PF00441">
    <property type="entry name" value="Acyl-CoA_dh_1"/>
    <property type="match status" value="1"/>
</dbReference>
<reference evidence="9 10" key="1">
    <citation type="submission" date="2014-03" db="EMBL/GenBank/DDBJ databases">
        <title>Genome of Haematobacter massiliensis CCUG 47968.</title>
        <authorList>
            <person name="Wang D."/>
            <person name="Wang G."/>
        </authorList>
    </citation>
    <scope>NUCLEOTIDE SEQUENCE [LARGE SCALE GENOMIC DNA]</scope>
    <source>
        <strain evidence="9 10">CCUG 47968</strain>
    </source>
</reference>
<evidence type="ECO:0000256" key="5">
    <source>
        <dbReference type="RuleBase" id="RU362125"/>
    </source>
</evidence>
<dbReference type="Gene3D" id="1.20.140.10">
    <property type="entry name" value="Butyryl-CoA Dehydrogenase, subunit A, domain 3"/>
    <property type="match status" value="1"/>
</dbReference>
<dbReference type="Pfam" id="PF12806">
    <property type="entry name" value="Acyl-CoA_dh_C"/>
    <property type="match status" value="1"/>
</dbReference>